<dbReference type="GO" id="GO:0016747">
    <property type="term" value="F:acyltransferase activity, transferring groups other than amino-acyl groups"/>
    <property type="evidence" value="ECO:0007669"/>
    <property type="project" value="InterPro"/>
</dbReference>
<evidence type="ECO:0000313" key="3">
    <source>
        <dbReference type="Proteomes" id="UP001153387"/>
    </source>
</evidence>
<keyword evidence="2" id="KW-0808">Transferase</keyword>
<evidence type="ECO:0000259" key="1">
    <source>
        <dbReference type="PROSITE" id="PS51186"/>
    </source>
</evidence>
<proteinExistence type="predicted"/>
<keyword evidence="2" id="KW-0012">Acyltransferase</keyword>
<gene>
    <name evidence="2" type="ORF">OMP38_00760</name>
</gene>
<dbReference type="Gene3D" id="3.40.630.30">
    <property type="match status" value="1"/>
</dbReference>
<comment type="caution">
    <text evidence="2">The sequence shown here is derived from an EMBL/GenBank/DDBJ whole genome shotgun (WGS) entry which is preliminary data.</text>
</comment>
<dbReference type="InterPro" id="IPR000182">
    <property type="entry name" value="GNAT_dom"/>
</dbReference>
<dbReference type="Proteomes" id="UP001153387">
    <property type="component" value="Unassembled WGS sequence"/>
</dbReference>
<dbReference type="EMBL" id="JAPDHZ010000002">
    <property type="protein sequence ID" value="MDG0789550.1"/>
    <property type="molecule type" value="Genomic_DNA"/>
</dbReference>
<dbReference type="PROSITE" id="PS51186">
    <property type="entry name" value="GNAT"/>
    <property type="match status" value="1"/>
</dbReference>
<sequence>MRKRIIVSDGSRTAEAEIRPYTRDDFRALIEVQAESFPPPYPPELWWNEAQLEEHVRRFPAGALCVAVDGLIAGSMTALRRTLAHGDGHIWAEATDNGYIRNHEPDGDTLYVVDLCVRPAYRSLGLGKWLIQSMHETVVHLGCRRLLSGGRMPGYHNHADRMTPEQYLEEVKLGRLRDPVVSFLIRCGRIPVGVAHGYLDDEESRGNAALMEWRNPFIV</sequence>
<feature type="domain" description="N-acetyltransferase" evidence="1">
    <location>
        <begin position="16"/>
        <end position="216"/>
    </location>
</feature>
<dbReference type="RefSeq" id="WP_277563483.1">
    <property type="nucleotide sequence ID" value="NZ_JAPDHZ010000002.1"/>
</dbReference>
<organism evidence="2 3">
    <name type="scientific">Cohnella ginsengisoli</name>
    <dbReference type="NCBI Taxonomy" id="425004"/>
    <lineage>
        <taxon>Bacteria</taxon>
        <taxon>Bacillati</taxon>
        <taxon>Bacillota</taxon>
        <taxon>Bacilli</taxon>
        <taxon>Bacillales</taxon>
        <taxon>Paenibacillaceae</taxon>
        <taxon>Cohnella</taxon>
    </lineage>
</organism>
<name>A0A9X4KCY1_9BACL</name>
<dbReference type="AlphaFoldDB" id="A0A9X4KCY1"/>
<protein>
    <submittedName>
        <fullName evidence="2">GNAT family N-acetyltransferase</fullName>
        <ecNumber evidence="2">2.3.1.-</ecNumber>
    </submittedName>
</protein>
<dbReference type="CDD" id="cd04301">
    <property type="entry name" value="NAT_SF"/>
    <property type="match status" value="1"/>
</dbReference>
<dbReference type="EC" id="2.3.1.-" evidence="2"/>
<accession>A0A9X4KCY1</accession>
<keyword evidence="3" id="KW-1185">Reference proteome</keyword>
<dbReference type="Pfam" id="PF00583">
    <property type="entry name" value="Acetyltransf_1"/>
    <property type="match status" value="1"/>
</dbReference>
<dbReference type="InterPro" id="IPR016181">
    <property type="entry name" value="Acyl_CoA_acyltransferase"/>
</dbReference>
<dbReference type="SUPFAM" id="SSF55729">
    <property type="entry name" value="Acyl-CoA N-acyltransferases (Nat)"/>
    <property type="match status" value="1"/>
</dbReference>
<reference evidence="2 3" key="1">
    <citation type="submission" date="2022-10" db="EMBL/GenBank/DDBJ databases">
        <title>Comparative genomic analysis of Cohnella hashimotonis sp. nov., isolated from the International Space Station.</title>
        <authorList>
            <person name="Simpson A."/>
            <person name="Venkateswaran K."/>
        </authorList>
    </citation>
    <scope>NUCLEOTIDE SEQUENCE [LARGE SCALE GENOMIC DNA]</scope>
    <source>
        <strain evidence="2 3">DSM 18997</strain>
    </source>
</reference>
<evidence type="ECO:0000313" key="2">
    <source>
        <dbReference type="EMBL" id="MDG0789550.1"/>
    </source>
</evidence>